<dbReference type="Proteomes" id="UP001331761">
    <property type="component" value="Unassembled WGS sequence"/>
</dbReference>
<accession>A0AAN8FXS7</accession>
<feature type="transmembrane region" description="Helical" evidence="1">
    <location>
        <begin position="325"/>
        <end position="354"/>
    </location>
</feature>
<evidence type="ECO:0000313" key="2">
    <source>
        <dbReference type="EMBL" id="KAK5972548.1"/>
    </source>
</evidence>
<reference evidence="2 3" key="1">
    <citation type="submission" date="2019-10" db="EMBL/GenBank/DDBJ databases">
        <title>Assembly and Annotation for the nematode Trichostrongylus colubriformis.</title>
        <authorList>
            <person name="Martin J."/>
        </authorList>
    </citation>
    <scope>NUCLEOTIDE SEQUENCE [LARGE SCALE GENOMIC DNA]</scope>
    <source>
        <strain evidence="2">G859</strain>
        <tissue evidence="2">Whole worm</tissue>
    </source>
</reference>
<comment type="caution">
    <text evidence="2">The sequence shown here is derived from an EMBL/GenBank/DDBJ whole genome shotgun (WGS) entry which is preliminary data.</text>
</comment>
<keyword evidence="1" id="KW-0472">Membrane</keyword>
<sequence length="378" mass="42079">MRKSDAMGLERPIINGNVLPKNMSFPDSVRLDPIRLPRPTILREEPQLVDISTNQPNILAYRRDRFQDPYAVTYSPHSFPERLRVRQQAAVDQFGAYSRQLPYPVSPVNSTYAERLVTDQMPLQELRPSTEQDLLGGQLIRSTAPIPRITTTTQQVQYPKATTASTLTVTGTQSSSSLSSDQQTIRARALSRDPYLGYQRFIFILARYPALAMAMVALWNITGRGKGMTKNSTEEVAFYAALATAGVVLISQILLHSNHHKSYKKAQVMSFVYHAVMVATCCTATVCVVFAAINLGKFKSETNLATTCKYASNAPCYSNQERLTYLATLIGCGGAIVLLALATFVFGVIGVSLMEQRLSEEYKKEASQRTYENQAFQY</sequence>
<keyword evidence="1" id="KW-0812">Transmembrane</keyword>
<feature type="transmembrane region" description="Helical" evidence="1">
    <location>
        <begin position="236"/>
        <end position="256"/>
    </location>
</feature>
<feature type="transmembrane region" description="Helical" evidence="1">
    <location>
        <begin position="268"/>
        <end position="293"/>
    </location>
</feature>
<evidence type="ECO:0000313" key="3">
    <source>
        <dbReference type="Proteomes" id="UP001331761"/>
    </source>
</evidence>
<keyword evidence="1" id="KW-1133">Transmembrane helix</keyword>
<keyword evidence="3" id="KW-1185">Reference proteome</keyword>
<evidence type="ECO:0000256" key="1">
    <source>
        <dbReference type="SAM" id="Phobius"/>
    </source>
</evidence>
<organism evidence="2 3">
    <name type="scientific">Trichostrongylus colubriformis</name>
    <name type="common">Black scour worm</name>
    <dbReference type="NCBI Taxonomy" id="6319"/>
    <lineage>
        <taxon>Eukaryota</taxon>
        <taxon>Metazoa</taxon>
        <taxon>Ecdysozoa</taxon>
        <taxon>Nematoda</taxon>
        <taxon>Chromadorea</taxon>
        <taxon>Rhabditida</taxon>
        <taxon>Rhabditina</taxon>
        <taxon>Rhabditomorpha</taxon>
        <taxon>Strongyloidea</taxon>
        <taxon>Trichostrongylidae</taxon>
        <taxon>Trichostrongylus</taxon>
    </lineage>
</organism>
<feature type="transmembrane region" description="Helical" evidence="1">
    <location>
        <begin position="201"/>
        <end position="221"/>
    </location>
</feature>
<proteinExistence type="predicted"/>
<evidence type="ECO:0008006" key="4">
    <source>
        <dbReference type="Google" id="ProtNLM"/>
    </source>
</evidence>
<protein>
    <recommendedName>
        <fullName evidence="4">MARVEL domain-containing protein</fullName>
    </recommendedName>
</protein>
<dbReference type="AlphaFoldDB" id="A0AAN8FXS7"/>
<name>A0AAN8FXS7_TRICO</name>
<gene>
    <name evidence="2" type="ORF">GCK32_012899</name>
</gene>
<dbReference type="EMBL" id="WIXE01016550">
    <property type="protein sequence ID" value="KAK5972548.1"/>
    <property type="molecule type" value="Genomic_DNA"/>
</dbReference>